<dbReference type="OMA" id="IFCEIKL"/>
<accession>A0A8S1JS29</accession>
<dbReference type="EMBL" id="CAJJDM010000006">
    <property type="protein sequence ID" value="CAD8045452.1"/>
    <property type="molecule type" value="Genomic_DNA"/>
</dbReference>
<protein>
    <submittedName>
        <fullName evidence="1">Uncharacterized protein</fullName>
    </submittedName>
</protein>
<dbReference type="Proteomes" id="UP000688137">
    <property type="component" value="Unassembled WGS sequence"/>
</dbReference>
<name>A0A8S1JS29_PARPR</name>
<dbReference type="AlphaFoldDB" id="A0A8S1JS29"/>
<proteinExistence type="predicted"/>
<gene>
    <name evidence="1" type="ORF">PPRIM_AZ9-3.1.T0090426</name>
</gene>
<reference evidence="1" key="1">
    <citation type="submission" date="2021-01" db="EMBL/GenBank/DDBJ databases">
        <authorList>
            <consortium name="Genoscope - CEA"/>
            <person name="William W."/>
        </authorList>
    </citation>
    <scope>NUCLEOTIDE SEQUENCE</scope>
</reference>
<evidence type="ECO:0000313" key="1">
    <source>
        <dbReference type="EMBL" id="CAD8045452.1"/>
    </source>
</evidence>
<keyword evidence="2" id="KW-1185">Reference proteome</keyword>
<evidence type="ECO:0000313" key="2">
    <source>
        <dbReference type="Proteomes" id="UP000688137"/>
    </source>
</evidence>
<organism evidence="1 2">
    <name type="scientific">Paramecium primaurelia</name>
    <dbReference type="NCBI Taxonomy" id="5886"/>
    <lineage>
        <taxon>Eukaryota</taxon>
        <taxon>Sar</taxon>
        <taxon>Alveolata</taxon>
        <taxon>Ciliophora</taxon>
        <taxon>Intramacronucleata</taxon>
        <taxon>Oligohymenophorea</taxon>
        <taxon>Peniculida</taxon>
        <taxon>Parameciidae</taxon>
        <taxon>Paramecium</taxon>
    </lineage>
</organism>
<comment type="caution">
    <text evidence="1">The sequence shown here is derived from an EMBL/GenBank/DDBJ whole genome shotgun (WGS) entry which is preliminary data.</text>
</comment>
<sequence length="86" mass="10359">MQEDLNSSLDSLELELYHKPNQKIKSILTYLRQQKIQFCTDPKKKEEDYYSKNDKESDNKDFGLFRNKFFKRKPEPLPILCEIKLS</sequence>